<keyword evidence="3" id="KW-1003">Cell membrane</keyword>
<dbReference type="Pfam" id="PF00001">
    <property type="entry name" value="7tm_1"/>
    <property type="match status" value="1"/>
</dbReference>
<dbReference type="InterPro" id="IPR000276">
    <property type="entry name" value="GPCR_Rhodpsn"/>
</dbReference>
<feature type="transmembrane region" description="Helical" evidence="10">
    <location>
        <begin position="28"/>
        <end position="51"/>
    </location>
</feature>
<evidence type="ECO:0000259" key="11">
    <source>
        <dbReference type="PROSITE" id="PS50262"/>
    </source>
</evidence>
<name>A0AAW0H0U3_MYOGA</name>
<keyword evidence="7 10" id="KW-0472">Membrane</keyword>
<dbReference type="Gene3D" id="1.20.1070.10">
    <property type="entry name" value="Rhodopsin 7-helix transmembrane proteins"/>
    <property type="match status" value="1"/>
</dbReference>
<evidence type="ECO:0000256" key="6">
    <source>
        <dbReference type="ARBA" id="ARBA00023040"/>
    </source>
</evidence>
<sequence length="144" mass="16527">MIMSNKTAITQFLLLGLPIPPEYQNLFYALFLAMYLTTVLVNIIIIILILLESHLHTPMYFFLSNLSFSDICYSSVTMPKLLQNMLSKDPSIPYATNNSTAKETAMAMMYTVVTPMLNPFIYSLRNRDMKEALLRVLSKKKIFL</sequence>
<evidence type="ECO:0000256" key="7">
    <source>
        <dbReference type="ARBA" id="ARBA00023136"/>
    </source>
</evidence>
<keyword evidence="13" id="KW-1185">Reference proteome</keyword>
<dbReference type="SUPFAM" id="SSF81321">
    <property type="entry name" value="Family A G protein-coupled receptor-like"/>
    <property type="match status" value="2"/>
</dbReference>
<dbReference type="Gene3D" id="1.10.1220.70">
    <property type="match status" value="1"/>
</dbReference>
<dbReference type="GO" id="GO:0004930">
    <property type="term" value="F:G protein-coupled receptor activity"/>
    <property type="evidence" value="ECO:0007669"/>
    <property type="project" value="UniProtKB-KW"/>
</dbReference>
<gene>
    <name evidence="12" type="ORF">U0070_013395</name>
</gene>
<dbReference type="EMBL" id="JBBHLL010003579">
    <property type="protein sequence ID" value="KAK7795083.1"/>
    <property type="molecule type" value="Genomic_DNA"/>
</dbReference>
<evidence type="ECO:0000313" key="12">
    <source>
        <dbReference type="EMBL" id="KAK7795083.1"/>
    </source>
</evidence>
<evidence type="ECO:0000256" key="8">
    <source>
        <dbReference type="ARBA" id="ARBA00023170"/>
    </source>
</evidence>
<keyword evidence="5 10" id="KW-1133">Transmembrane helix</keyword>
<evidence type="ECO:0000256" key="4">
    <source>
        <dbReference type="ARBA" id="ARBA00022692"/>
    </source>
</evidence>
<dbReference type="PROSITE" id="PS50262">
    <property type="entry name" value="G_PROTEIN_RECEP_F1_2"/>
    <property type="match status" value="1"/>
</dbReference>
<keyword evidence="4 10" id="KW-0812">Transmembrane</keyword>
<evidence type="ECO:0000256" key="2">
    <source>
        <dbReference type="ARBA" id="ARBA00010663"/>
    </source>
</evidence>
<dbReference type="InterPro" id="IPR017452">
    <property type="entry name" value="GPCR_Rhodpsn_7TM"/>
</dbReference>
<evidence type="ECO:0000256" key="3">
    <source>
        <dbReference type="ARBA" id="ARBA00022475"/>
    </source>
</evidence>
<evidence type="ECO:0000256" key="1">
    <source>
        <dbReference type="ARBA" id="ARBA00004651"/>
    </source>
</evidence>
<comment type="caution">
    <text evidence="12">The sequence shown here is derived from an EMBL/GenBank/DDBJ whole genome shotgun (WGS) entry which is preliminary data.</text>
</comment>
<evidence type="ECO:0000313" key="13">
    <source>
        <dbReference type="Proteomes" id="UP001488838"/>
    </source>
</evidence>
<proteinExistence type="inferred from homology"/>
<reference evidence="12 13" key="1">
    <citation type="journal article" date="2023" name="bioRxiv">
        <title>Conserved and derived expression patterns and positive selection on dental genes reveal complex evolutionary context of ever-growing rodent molars.</title>
        <authorList>
            <person name="Calamari Z.T."/>
            <person name="Song A."/>
            <person name="Cohen E."/>
            <person name="Akter M."/>
            <person name="Roy R.D."/>
            <person name="Hallikas O."/>
            <person name="Christensen M.M."/>
            <person name="Li P."/>
            <person name="Marangoni P."/>
            <person name="Jernvall J."/>
            <person name="Klein O.D."/>
        </authorList>
    </citation>
    <scope>NUCLEOTIDE SEQUENCE [LARGE SCALE GENOMIC DNA]</scope>
    <source>
        <strain evidence="12">V071</strain>
    </source>
</reference>
<accession>A0AAW0H0U3</accession>
<organism evidence="12 13">
    <name type="scientific">Myodes glareolus</name>
    <name type="common">Bank vole</name>
    <name type="synonym">Clethrionomys glareolus</name>
    <dbReference type="NCBI Taxonomy" id="447135"/>
    <lineage>
        <taxon>Eukaryota</taxon>
        <taxon>Metazoa</taxon>
        <taxon>Chordata</taxon>
        <taxon>Craniata</taxon>
        <taxon>Vertebrata</taxon>
        <taxon>Euteleostomi</taxon>
        <taxon>Mammalia</taxon>
        <taxon>Eutheria</taxon>
        <taxon>Euarchontoglires</taxon>
        <taxon>Glires</taxon>
        <taxon>Rodentia</taxon>
        <taxon>Myomorpha</taxon>
        <taxon>Muroidea</taxon>
        <taxon>Cricetidae</taxon>
        <taxon>Arvicolinae</taxon>
        <taxon>Myodes</taxon>
    </lineage>
</organism>
<evidence type="ECO:0000256" key="9">
    <source>
        <dbReference type="ARBA" id="ARBA00023224"/>
    </source>
</evidence>
<dbReference type="AlphaFoldDB" id="A0AAW0H0U3"/>
<feature type="domain" description="G-protein coupled receptors family 1 profile" evidence="11">
    <location>
        <begin position="41"/>
        <end position="82"/>
    </location>
</feature>
<dbReference type="FunFam" id="1.10.1220.70:FF:000001">
    <property type="entry name" value="Olfactory receptor"/>
    <property type="match status" value="1"/>
</dbReference>
<evidence type="ECO:0000256" key="5">
    <source>
        <dbReference type="ARBA" id="ARBA00022989"/>
    </source>
</evidence>
<dbReference type="Proteomes" id="UP001488838">
    <property type="component" value="Unassembled WGS sequence"/>
</dbReference>
<protein>
    <recommendedName>
        <fullName evidence="11">G-protein coupled receptors family 1 profile domain-containing protein</fullName>
    </recommendedName>
</protein>
<keyword evidence="8" id="KW-0675">Receptor</keyword>
<dbReference type="PANTHER" id="PTHR48001">
    <property type="entry name" value="OLFACTORY RECEPTOR"/>
    <property type="match status" value="1"/>
</dbReference>
<comment type="similarity">
    <text evidence="2">Belongs to the G-protein coupled receptor 1 family.</text>
</comment>
<feature type="transmembrane region" description="Helical" evidence="10">
    <location>
        <begin position="105"/>
        <end position="124"/>
    </location>
</feature>
<dbReference type="GO" id="GO:0005886">
    <property type="term" value="C:plasma membrane"/>
    <property type="evidence" value="ECO:0007669"/>
    <property type="project" value="UniProtKB-SubCell"/>
</dbReference>
<keyword evidence="6" id="KW-0297">G-protein coupled receptor</keyword>
<comment type="subcellular location">
    <subcellularLocation>
        <location evidence="1">Cell membrane</location>
        <topology evidence="1">Multi-pass membrane protein</topology>
    </subcellularLocation>
</comment>
<evidence type="ECO:0000256" key="10">
    <source>
        <dbReference type="SAM" id="Phobius"/>
    </source>
</evidence>
<keyword evidence="9" id="KW-0807">Transducer</keyword>